<feature type="domain" description="Phosphotyrosine protein phosphatase I" evidence="6">
    <location>
        <begin position="17"/>
        <end position="173"/>
    </location>
</feature>
<reference evidence="8" key="1">
    <citation type="submission" date="2016-10" db="EMBL/GenBank/DDBJ databases">
        <authorList>
            <person name="Varghese N."/>
            <person name="Submissions S."/>
        </authorList>
    </citation>
    <scope>NUCLEOTIDE SEQUENCE [LARGE SCALE GENOMIC DNA]</scope>
    <source>
        <strain evidence="8">DSM 22329</strain>
    </source>
</reference>
<dbReference type="SUPFAM" id="SSF52788">
    <property type="entry name" value="Phosphotyrosine protein phosphatases I"/>
    <property type="match status" value="1"/>
</dbReference>
<gene>
    <name evidence="7" type="ORF">SAMN04489867_2967</name>
</gene>
<dbReference type="Pfam" id="PF01451">
    <property type="entry name" value="LMWPc"/>
    <property type="match status" value="1"/>
</dbReference>
<dbReference type="InterPro" id="IPR036196">
    <property type="entry name" value="Ptyr_pPase_sf"/>
</dbReference>
<dbReference type="InterPro" id="IPR023485">
    <property type="entry name" value="Ptyr_pPase"/>
</dbReference>
<evidence type="ECO:0000259" key="6">
    <source>
        <dbReference type="SMART" id="SM00226"/>
    </source>
</evidence>
<feature type="active site" evidence="5">
    <location>
        <position position="29"/>
    </location>
</feature>
<sequence length="181" mass="20091">MALNGRMAPHHAQQRPYRVTVVCTGNICRSPMGEFVLRERFEAAGLGDRVVVDSAGTHSWEVGNPADPRTLAVLARNGHDDFGGRDHVARRFDRSWLDQVDLVLAADAGHLRELTRMARTDTQRAKVRMFRSFDPVAAGDGDLDMDDPWYGDDSAFDRTYSEVVAAADGVVEHVRRELADA</sequence>
<evidence type="ECO:0000256" key="5">
    <source>
        <dbReference type="PIRSR" id="PIRSR617867-1"/>
    </source>
</evidence>
<evidence type="ECO:0000256" key="1">
    <source>
        <dbReference type="ARBA" id="ARBA00011063"/>
    </source>
</evidence>
<evidence type="ECO:0000313" key="7">
    <source>
        <dbReference type="EMBL" id="SDP57180.1"/>
    </source>
</evidence>
<dbReference type="PANTHER" id="PTHR11717:SF7">
    <property type="entry name" value="LOW MOLECULAR WEIGHT PHOSPHOTYROSINE PROTEIN PHOSPHATASE"/>
    <property type="match status" value="1"/>
</dbReference>
<evidence type="ECO:0000256" key="3">
    <source>
        <dbReference type="ARBA" id="ARBA00022801"/>
    </source>
</evidence>
<dbReference type="EC" id="3.1.3.48" evidence="2"/>
<dbReference type="PANTHER" id="PTHR11717">
    <property type="entry name" value="LOW MOLECULAR WEIGHT PROTEIN TYROSINE PHOSPHATASE"/>
    <property type="match status" value="1"/>
</dbReference>
<feature type="active site" description="Proton donor" evidence="5">
    <location>
        <position position="147"/>
    </location>
</feature>
<feature type="active site" description="Nucleophile" evidence="5">
    <location>
        <position position="23"/>
    </location>
</feature>
<evidence type="ECO:0000256" key="2">
    <source>
        <dbReference type="ARBA" id="ARBA00013064"/>
    </source>
</evidence>
<evidence type="ECO:0000313" key="8">
    <source>
        <dbReference type="Proteomes" id="UP000199077"/>
    </source>
</evidence>
<dbReference type="CDD" id="cd16343">
    <property type="entry name" value="LMWPTP"/>
    <property type="match status" value="1"/>
</dbReference>
<proteinExistence type="inferred from homology"/>
<protein>
    <recommendedName>
        <fullName evidence="2">protein-tyrosine-phosphatase</fullName>
        <ecNumber evidence="2">3.1.3.48</ecNumber>
    </recommendedName>
</protein>
<dbReference type="Gene3D" id="3.40.50.2300">
    <property type="match status" value="1"/>
</dbReference>
<organism evidence="7 8">
    <name type="scientific">Pedococcus dokdonensis</name>
    <dbReference type="NCBI Taxonomy" id="443156"/>
    <lineage>
        <taxon>Bacteria</taxon>
        <taxon>Bacillati</taxon>
        <taxon>Actinomycetota</taxon>
        <taxon>Actinomycetes</taxon>
        <taxon>Micrococcales</taxon>
        <taxon>Intrasporangiaceae</taxon>
        <taxon>Pedococcus</taxon>
    </lineage>
</organism>
<keyword evidence="4" id="KW-0904">Protein phosphatase</keyword>
<dbReference type="Proteomes" id="UP000199077">
    <property type="component" value="Chromosome I"/>
</dbReference>
<keyword evidence="8" id="KW-1185">Reference proteome</keyword>
<dbReference type="GO" id="GO:0004725">
    <property type="term" value="F:protein tyrosine phosphatase activity"/>
    <property type="evidence" value="ECO:0007669"/>
    <property type="project" value="UniProtKB-EC"/>
</dbReference>
<accession>A0A1H0TTU4</accession>
<dbReference type="EMBL" id="LT629711">
    <property type="protein sequence ID" value="SDP57180.1"/>
    <property type="molecule type" value="Genomic_DNA"/>
</dbReference>
<dbReference type="SMART" id="SM00226">
    <property type="entry name" value="LMWPc"/>
    <property type="match status" value="1"/>
</dbReference>
<dbReference type="STRING" id="443156.SAMN04489867_2967"/>
<dbReference type="InterPro" id="IPR017867">
    <property type="entry name" value="Tyr_phospatase_low_mol_wt"/>
</dbReference>
<comment type="similarity">
    <text evidence="1">Belongs to the low molecular weight phosphotyrosine protein phosphatase family.</text>
</comment>
<name>A0A1H0TTU4_9MICO</name>
<dbReference type="PRINTS" id="PR00719">
    <property type="entry name" value="LMWPTPASE"/>
</dbReference>
<evidence type="ECO:0000256" key="4">
    <source>
        <dbReference type="ARBA" id="ARBA00022912"/>
    </source>
</evidence>
<dbReference type="AlphaFoldDB" id="A0A1H0TTU4"/>
<dbReference type="InterPro" id="IPR050438">
    <property type="entry name" value="LMW_PTPase"/>
</dbReference>
<keyword evidence="3" id="KW-0378">Hydrolase</keyword>